<gene>
    <name evidence="12" type="ORF">G3T36_01770</name>
</gene>
<dbReference type="SUPFAM" id="SSF53706">
    <property type="entry name" value="Formate dehydrogenase/DMSO reductase, domains 1-3"/>
    <property type="match status" value="1"/>
</dbReference>
<dbReference type="GO" id="GO:0030151">
    <property type="term" value="F:molybdenum ion binding"/>
    <property type="evidence" value="ECO:0007669"/>
    <property type="project" value="InterPro"/>
</dbReference>
<dbReference type="Gene3D" id="3.40.50.740">
    <property type="match status" value="1"/>
</dbReference>
<evidence type="ECO:0000256" key="8">
    <source>
        <dbReference type="ARBA" id="ARBA00023004"/>
    </source>
</evidence>
<dbReference type="NCBIfam" id="TIGR01701">
    <property type="entry name" value="Fdhalpha-like"/>
    <property type="match status" value="1"/>
</dbReference>
<evidence type="ECO:0000259" key="11">
    <source>
        <dbReference type="Pfam" id="PF01568"/>
    </source>
</evidence>
<evidence type="ECO:0000256" key="9">
    <source>
        <dbReference type="ARBA" id="ARBA00023014"/>
    </source>
</evidence>
<sequence>MTKPLDDGSAYPDLTVGPKADDAVGIPGIFHSLEPAFVKLGPARTAKLLTSINQKDGFDCMSCAWPDPDKRKTLEFCENGAKAVTWEATPVTVPTSFWGEYSVTDLLDKSEYWLGMQGRLVEPVYRPAGEDHYHPVSWDEAFRLVAETLNGLDTPDRAAFYTSGRTANETAFLYQLFVRAFGTNNLPDCSNMCHESTGTALTETIGIGKSTIAYDDFEHTDLIIIMGQNPGTNHPRMLTALEDAKRSGASIVAVNPLPEAGLIRYKNPQTVRGLVGHGTALADQFLQIRSGGDMALLQAVGKRVLEAEDANPGTVLDHDFLDTYTQGLDELKAHLAELDEADVLTATGLTSAEIDELADRYIRADRTIITWAMGLTQQKKAVETLRELINLLLLRGNIGKPGAGASPIRGHSNVQGDRTMGIWEQMPERFLDALEHEFGFNPPRKHGTDSLHTIEGMQRGDISVFIAMGGNFVSAISDTAAAEAAMRGTDLSVQVSTKLNRSHVVTGKAALILPTLGRTEVDIQETGAQFVSVEDSVCAVHGSHGRIPPVAPNILSEIAIVCRLARATLGDRYGIDWAGFEGDYDIIREHISHVVPGFENFNTDVRRKGGFVLPNGPRDSRTFNTATGKAMITVNRLEPVVRPEGRLILQTVRAHDQFNTTIYSLNDRYRGIRKGRDVIFVNPDDIAELGLADGQRVDIFSEWEGEPDRVLRNYRVVSYPTAKGCAAAYYPEANVLVPLASAADRSNTPVSKAILVRLEPVG</sequence>
<keyword evidence="8" id="KW-0408">Iron</keyword>
<dbReference type="InterPro" id="IPR006657">
    <property type="entry name" value="MoPterin_dinucl-bd_dom"/>
</dbReference>
<dbReference type="PANTHER" id="PTHR43105">
    <property type="entry name" value="RESPIRATORY NITRATE REDUCTASE"/>
    <property type="match status" value="1"/>
</dbReference>
<organism evidence="12 13">
    <name type="scientific">Leifsonia tongyongensis</name>
    <dbReference type="NCBI Taxonomy" id="1268043"/>
    <lineage>
        <taxon>Bacteria</taxon>
        <taxon>Bacillati</taxon>
        <taxon>Actinomycetota</taxon>
        <taxon>Actinomycetes</taxon>
        <taxon>Micrococcales</taxon>
        <taxon>Microbacteriaceae</taxon>
        <taxon>Leifsonia</taxon>
    </lineage>
</organism>
<dbReference type="GO" id="GO:0051539">
    <property type="term" value="F:4 iron, 4 sulfur cluster binding"/>
    <property type="evidence" value="ECO:0007669"/>
    <property type="project" value="UniProtKB-KW"/>
</dbReference>
<dbReference type="InterPro" id="IPR010046">
    <property type="entry name" value="Mopterin_OxRdtse_a_bac"/>
</dbReference>
<keyword evidence="5" id="KW-0500">Molybdenum</keyword>
<dbReference type="CDD" id="cd02787">
    <property type="entry name" value="MopB_CT_ydeP"/>
    <property type="match status" value="1"/>
</dbReference>
<comment type="caution">
    <text evidence="12">The sequence shown here is derived from an EMBL/GenBank/DDBJ whole genome shotgun (WGS) entry which is preliminary data.</text>
</comment>
<keyword evidence="9" id="KW-0411">Iron-sulfur</keyword>
<evidence type="ECO:0000256" key="3">
    <source>
        <dbReference type="ARBA" id="ARBA00010312"/>
    </source>
</evidence>
<comment type="similarity">
    <text evidence="3">Belongs to the prokaryotic molybdopterin-containing oxidoreductase family.</text>
</comment>
<dbReference type="RefSeq" id="WP_163287694.1">
    <property type="nucleotide sequence ID" value="NZ_JAAGWY010000001.1"/>
</dbReference>
<dbReference type="EMBL" id="JAAGWY010000001">
    <property type="protein sequence ID" value="NEN04591.1"/>
    <property type="molecule type" value="Genomic_DNA"/>
</dbReference>
<evidence type="ECO:0000256" key="7">
    <source>
        <dbReference type="ARBA" id="ARBA00023002"/>
    </source>
</evidence>
<dbReference type="CDD" id="cd02767">
    <property type="entry name" value="MopB_ydeP"/>
    <property type="match status" value="1"/>
</dbReference>
<dbReference type="Gene3D" id="3.40.228.10">
    <property type="entry name" value="Dimethylsulfoxide Reductase, domain 2"/>
    <property type="match status" value="1"/>
</dbReference>
<dbReference type="PANTHER" id="PTHR43105:SF4">
    <property type="entry name" value="PROTEIN YDEP"/>
    <property type="match status" value="1"/>
</dbReference>
<protein>
    <submittedName>
        <fullName evidence="12">FdhF/YdeP family oxidoreductase</fullName>
    </submittedName>
</protein>
<dbReference type="SUPFAM" id="SSF50692">
    <property type="entry name" value="ADC-like"/>
    <property type="match status" value="1"/>
</dbReference>
<dbReference type="Pfam" id="PF00384">
    <property type="entry name" value="Molybdopterin"/>
    <property type="match status" value="1"/>
</dbReference>
<dbReference type="InterPro" id="IPR037951">
    <property type="entry name" value="MopB_CT_YdeP"/>
</dbReference>
<dbReference type="InterPro" id="IPR009010">
    <property type="entry name" value="Asp_de-COase-like_dom_sf"/>
</dbReference>
<evidence type="ECO:0000313" key="13">
    <source>
        <dbReference type="Proteomes" id="UP000474967"/>
    </source>
</evidence>
<dbReference type="InterPro" id="IPR006656">
    <property type="entry name" value="Mopterin_OxRdtase"/>
</dbReference>
<evidence type="ECO:0000256" key="2">
    <source>
        <dbReference type="ARBA" id="ARBA00001966"/>
    </source>
</evidence>
<dbReference type="Gene3D" id="2.40.40.20">
    <property type="match status" value="1"/>
</dbReference>
<dbReference type="GO" id="GO:0008863">
    <property type="term" value="F:formate dehydrogenase (NAD+) activity"/>
    <property type="evidence" value="ECO:0007669"/>
    <property type="project" value="InterPro"/>
</dbReference>
<dbReference type="InterPro" id="IPR041953">
    <property type="entry name" value="YdeP_MopB"/>
</dbReference>
<dbReference type="GO" id="GO:0043546">
    <property type="term" value="F:molybdopterin cofactor binding"/>
    <property type="evidence" value="ECO:0007669"/>
    <property type="project" value="InterPro"/>
</dbReference>
<dbReference type="PIRSF" id="PIRSF000144">
    <property type="entry name" value="CbbBc"/>
    <property type="match status" value="1"/>
</dbReference>
<comment type="cofactor">
    <cofactor evidence="1">
        <name>Mo-bis(molybdopterin guanine dinucleotide)</name>
        <dbReference type="ChEBI" id="CHEBI:60539"/>
    </cofactor>
</comment>
<evidence type="ECO:0000256" key="6">
    <source>
        <dbReference type="ARBA" id="ARBA00022723"/>
    </source>
</evidence>
<dbReference type="AlphaFoldDB" id="A0A6L9XT56"/>
<evidence type="ECO:0000313" key="12">
    <source>
        <dbReference type="EMBL" id="NEN04591.1"/>
    </source>
</evidence>
<accession>A0A6L9XT56</accession>
<feature type="domain" description="Molybdopterin oxidoreductase" evidence="10">
    <location>
        <begin position="119"/>
        <end position="516"/>
    </location>
</feature>
<evidence type="ECO:0000256" key="1">
    <source>
        <dbReference type="ARBA" id="ARBA00001942"/>
    </source>
</evidence>
<feature type="domain" description="Molybdopterin dinucleotide-binding" evidence="11">
    <location>
        <begin position="647"/>
        <end position="749"/>
    </location>
</feature>
<keyword evidence="6" id="KW-0479">Metal-binding</keyword>
<proteinExistence type="inferred from homology"/>
<evidence type="ECO:0000256" key="4">
    <source>
        <dbReference type="ARBA" id="ARBA00022485"/>
    </source>
</evidence>
<keyword evidence="7" id="KW-0560">Oxidoreductase</keyword>
<dbReference type="GO" id="GO:0016020">
    <property type="term" value="C:membrane"/>
    <property type="evidence" value="ECO:0007669"/>
    <property type="project" value="TreeGrafter"/>
</dbReference>
<keyword evidence="4" id="KW-0004">4Fe-4S</keyword>
<keyword evidence="13" id="KW-1185">Reference proteome</keyword>
<reference evidence="12 13" key="1">
    <citation type="journal article" date="2014" name="J. Microbiol.">
        <title>Diaminobutyricibacter tongyongensis gen. nov., sp. nov. and Homoserinibacter gongjuensis gen. nov., sp. nov. belong to the family Microbacteriaceae.</title>
        <authorList>
            <person name="Kim S.J."/>
            <person name="Ahn J.H."/>
            <person name="Weon H.Y."/>
            <person name="Hamada M."/>
            <person name="Suzuki K."/>
            <person name="Kwon S.W."/>
        </authorList>
    </citation>
    <scope>NUCLEOTIDE SEQUENCE [LARGE SCALE GENOMIC DNA]</scope>
    <source>
        <strain evidence="12 13">NBRC 108724</strain>
    </source>
</reference>
<dbReference type="InterPro" id="IPR050123">
    <property type="entry name" value="Prok_molybdopt-oxidoreductase"/>
</dbReference>
<dbReference type="Proteomes" id="UP000474967">
    <property type="component" value="Unassembled WGS sequence"/>
</dbReference>
<evidence type="ECO:0000256" key="5">
    <source>
        <dbReference type="ARBA" id="ARBA00022505"/>
    </source>
</evidence>
<name>A0A6L9XT56_9MICO</name>
<dbReference type="Pfam" id="PF01568">
    <property type="entry name" value="Molydop_binding"/>
    <property type="match status" value="1"/>
</dbReference>
<comment type="cofactor">
    <cofactor evidence="2">
        <name>[4Fe-4S] cluster</name>
        <dbReference type="ChEBI" id="CHEBI:49883"/>
    </cofactor>
</comment>
<evidence type="ECO:0000259" key="10">
    <source>
        <dbReference type="Pfam" id="PF00384"/>
    </source>
</evidence>